<evidence type="ECO:0000313" key="3">
    <source>
        <dbReference type="EMBL" id="EFH90109.1"/>
    </source>
</evidence>
<dbReference type="Pfam" id="PF00078">
    <property type="entry name" value="RVT_1"/>
    <property type="match status" value="1"/>
</dbReference>
<reference evidence="3 4" key="1">
    <citation type="journal article" date="2011" name="Stand. Genomic Sci.">
        <title>Non-contiguous finished genome sequence and contextual data of the filamentous soil bacterium Ktedonobacter racemifer type strain (SOSP1-21).</title>
        <authorList>
            <person name="Chang Y.J."/>
            <person name="Land M."/>
            <person name="Hauser L."/>
            <person name="Chertkov O."/>
            <person name="Del Rio T.G."/>
            <person name="Nolan M."/>
            <person name="Copeland A."/>
            <person name="Tice H."/>
            <person name="Cheng J.F."/>
            <person name="Lucas S."/>
            <person name="Han C."/>
            <person name="Goodwin L."/>
            <person name="Pitluck S."/>
            <person name="Ivanova N."/>
            <person name="Ovchinikova G."/>
            <person name="Pati A."/>
            <person name="Chen A."/>
            <person name="Palaniappan K."/>
            <person name="Mavromatis K."/>
            <person name="Liolios K."/>
            <person name="Brettin T."/>
            <person name="Fiebig A."/>
            <person name="Rohde M."/>
            <person name="Abt B."/>
            <person name="Goker M."/>
            <person name="Detter J.C."/>
            <person name="Woyke T."/>
            <person name="Bristow J."/>
            <person name="Eisen J.A."/>
            <person name="Markowitz V."/>
            <person name="Hugenholtz P."/>
            <person name="Kyrpides N.C."/>
            <person name="Klenk H.P."/>
            <person name="Lapidus A."/>
        </authorList>
    </citation>
    <scope>NUCLEOTIDE SEQUENCE [LARGE SCALE GENOMIC DNA]</scope>
    <source>
        <strain evidence="4">DSM 44963</strain>
    </source>
</reference>
<evidence type="ECO:0000256" key="1">
    <source>
        <dbReference type="SAM" id="MobiDB-lite"/>
    </source>
</evidence>
<dbReference type="InterPro" id="IPR043128">
    <property type="entry name" value="Rev_trsase/Diguanyl_cyclase"/>
</dbReference>
<accession>D6TD58</accession>
<keyword evidence="3" id="KW-0548">Nucleotidyltransferase</keyword>
<evidence type="ECO:0000313" key="4">
    <source>
        <dbReference type="Proteomes" id="UP000004508"/>
    </source>
</evidence>
<dbReference type="InterPro" id="IPR002711">
    <property type="entry name" value="HNH"/>
</dbReference>
<dbReference type="Gene3D" id="1.10.30.50">
    <property type="match status" value="1"/>
</dbReference>
<dbReference type="InterPro" id="IPR003615">
    <property type="entry name" value="HNH_nuc"/>
</dbReference>
<dbReference type="CDD" id="cd01651">
    <property type="entry name" value="RT_G2_intron"/>
    <property type="match status" value="1"/>
</dbReference>
<dbReference type="Pfam" id="PF08388">
    <property type="entry name" value="GIIM"/>
    <property type="match status" value="1"/>
</dbReference>
<dbReference type="InterPro" id="IPR030931">
    <property type="entry name" value="Group_II_RT_mat"/>
</dbReference>
<keyword evidence="4" id="KW-1185">Reference proteome</keyword>
<dbReference type="PROSITE" id="PS50878">
    <property type="entry name" value="RT_POL"/>
    <property type="match status" value="1"/>
</dbReference>
<dbReference type="SUPFAM" id="SSF56672">
    <property type="entry name" value="DNA/RNA polymerases"/>
    <property type="match status" value="1"/>
</dbReference>
<proteinExistence type="predicted"/>
<keyword evidence="3" id="KW-0808">Transferase</keyword>
<dbReference type="PANTHER" id="PTHR34047">
    <property type="entry name" value="NUCLEAR INTRON MATURASE 1, MITOCHONDRIAL-RELATED"/>
    <property type="match status" value="1"/>
</dbReference>
<keyword evidence="3" id="KW-0695">RNA-directed DNA polymerase</keyword>
<name>D6TD58_KTERA</name>
<feature type="compositionally biased region" description="Basic and acidic residues" evidence="1">
    <location>
        <begin position="576"/>
        <end position="586"/>
    </location>
</feature>
<dbReference type="InterPro" id="IPR043502">
    <property type="entry name" value="DNA/RNA_pol_sf"/>
</dbReference>
<feature type="region of interest" description="Disordered" evidence="1">
    <location>
        <begin position="566"/>
        <end position="601"/>
    </location>
</feature>
<dbReference type="Pfam" id="PF13655">
    <property type="entry name" value="RVT_N"/>
    <property type="match status" value="1"/>
</dbReference>
<dbReference type="Pfam" id="PF01844">
    <property type="entry name" value="HNH"/>
    <property type="match status" value="1"/>
</dbReference>
<dbReference type="AlphaFoldDB" id="D6TD58"/>
<dbReference type="SMART" id="SM00507">
    <property type="entry name" value="HNHc"/>
    <property type="match status" value="1"/>
</dbReference>
<dbReference type="InterPro" id="IPR025960">
    <property type="entry name" value="RVT_N"/>
</dbReference>
<dbReference type="PANTHER" id="PTHR34047:SF10">
    <property type="entry name" value="GROUP II INTRON-ASSOCIATED OPEN READING FRAME"/>
    <property type="match status" value="1"/>
</dbReference>
<dbReference type="CDD" id="cd00085">
    <property type="entry name" value="HNHc"/>
    <property type="match status" value="1"/>
</dbReference>
<dbReference type="NCBIfam" id="TIGR04416">
    <property type="entry name" value="group_II_RT_mat"/>
    <property type="match status" value="1"/>
</dbReference>
<sequence>MESRKSSTMANRKAPRVKKKLDPESEAWNKLPWRKFEQHVYRIQKRIYRASQRGNQRAVQKLQKLLMKSEAARLLAVRRVSQDNQGKKTAGVDGVKNLKPQQRRQVASLIHPKQWPQKVKPVRRVFIPKPGKNEQRPLGIPTMYERGRQCLVKFALEPEWEARFEVNSYGFRPGRSCHDAIAAIFSDIGKKAKYVFDADIRGCFDNIDQAALLKKLQTYPRLRQTVQAWLKSGVMTEGEFTPTPSGTPQGGVVSPLLMNIALHGLEEALKGVKRTTRDKPQMVRYADDLVVFHSTLETILEVKTRINDWLKDMGLELKPSKTRITHTLTPYEGNVGFEFLGFSIRQYPVGKNRTGTNSQGTPLGFKTIIKPSKEAVKRHIAQMKQQIDKRRSAPQGQLIKELSAIIRGWSNYYRTVCSKAEYSRCDYILQQQLWSWAIRRHPNKNRHWIRQRYWKRGEGQHGIFATSEDYDLRRHDATKIQRHVKVKGAASPYDGNLLYWSQRLKNHPTTRGTLAMLLQKQQGKCRWCDLQFREGDQIEIDHITPKSEGGGEELSNKCALHRHCHDQRHGTHNKGHMIEEPSEEKSSCSVLQTSGWGDPCA</sequence>
<feature type="region of interest" description="Disordered" evidence="1">
    <location>
        <begin position="1"/>
        <end position="23"/>
    </location>
</feature>
<dbReference type="GO" id="GO:0008270">
    <property type="term" value="F:zinc ion binding"/>
    <property type="evidence" value="ECO:0007669"/>
    <property type="project" value="InterPro"/>
</dbReference>
<protein>
    <submittedName>
        <fullName evidence="3">RNA-directed DNA polymerase (Reverse transcriptase)</fullName>
    </submittedName>
</protein>
<dbReference type="GO" id="GO:0003676">
    <property type="term" value="F:nucleic acid binding"/>
    <property type="evidence" value="ECO:0007669"/>
    <property type="project" value="InterPro"/>
</dbReference>
<evidence type="ECO:0000259" key="2">
    <source>
        <dbReference type="PROSITE" id="PS50878"/>
    </source>
</evidence>
<dbReference type="GO" id="GO:0003964">
    <property type="term" value="F:RNA-directed DNA polymerase activity"/>
    <property type="evidence" value="ECO:0007669"/>
    <property type="project" value="UniProtKB-KW"/>
</dbReference>
<dbReference type="Gene3D" id="3.30.70.270">
    <property type="match status" value="1"/>
</dbReference>
<feature type="compositionally biased region" description="Basic residues" evidence="1">
    <location>
        <begin position="566"/>
        <end position="575"/>
    </location>
</feature>
<dbReference type="eggNOG" id="COG1403">
    <property type="taxonomic scope" value="Bacteria"/>
</dbReference>
<dbReference type="EMBL" id="ADVG01000001">
    <property type="protein sequence ID" value="EFH90109.1"/>
    <property type="molecule type" value="Genomic_DNA"/>
</dbReference>
<dbReference type="GO" id="GO:0004519">
    <property type="term" value="F:endonuclease activity"/>
    <property type="evidence" value="ECO:0007669"/>
    <property type="project" value="InterPro"/>
</dbReference>
<organism evidence="3 4">
    <name type="scientific">Ktedonobacter racemifer DSM 44963</name>
    <dbReference type="NCBI Taxonomy" id="485913"/>
    <lineage>
        <taxon>Bacteria</taxon>
        <taxon>Bacillati</taxon>
        <taxon>Chloroflexota</taxon>
        <taxon>Ktedonobacteria</taxon>
        <taxon>Ktedonobacterales</taxon>
        <taxon>Ktedonobacteraceae</taxon>
        <taxon>Ktedonobacter</taxon>
    </lineage>
</organism>
<dbReference type="InterPro" id="IPR051083">
    <property type="entry name" value="GrpII_Intron_Splice-Mob/Def"/>
</dbReference>
<feature type="compositionally biased region" description="Polar residues" evidence="1">
    <location>
        <begin position="1"/>
        <end position="10"/>
    </location>
</feature>
<dbReference type="OrthoDB" id="136730at2"/>
<dbReference type="InParanoid" id="D6TD58"/>
<dbReference type="InterPro" id="IPR013597">
    <property type="entry name" value="Mat_intron_G2"/>
</dbReference>
<gene>
    <name evidence="3" type="ORF">Krac_11717</name>
</gene>
<feature type="domain" description="Reverse transcriptase" evidence="2">
    <location>
        <begin position="108"/>
        <end position="344"/>
    </location>
</feature>
<dbReference type="Proteomes" id="UP000004508">
    <property type="component" value="Unassembled WGS sequence"/>
</dbReference>
<comment type="caution">
    <text evidence="3">The sequence shown here is derived from an EMBL/GenBank/DDBJ whole genome shotgun (WGS) entry which is preliminary data.</text>
</comment>
<dbReference type="eggNOG" id="COG3344">
    <property type="taxonomic scope" value="Bacteria"/>
</dbReference>
<dbReference type="STRING" id="485913.Krac_11717"/>
<dbReference type="RefSeq" id="WP_007907177.1">
    <property type="nucleotide sequence ID" value="NZ_ADVG01000001.1"/>
</dbReference>
<dbReference type="InterPro" id="IPR000477">
    <property type="entry name" value="RT_dom"/>
</dbReference>